<proteinExistence type="predicted"/>
<organism evidence="1 2">
    <name type="scientific">Lactobacillus rodentium</name>
    <dbReference type="NCBI Taxonomy" id="947835"/>
    <lineage>
        <taxon>Bacteria</taxon>
        <taxon>Bacillati</taxon>
        <taxon>Bacillota</taxon>
        <taxon>Bacilli</taxon>
        <taxon>Lactobacillales</taxon>
        <taxon>Lactobacillaceae</taxon>
        <taxon>Lactobacillus</taxon>
    </lineage>
</organism>
<accession>A0A2Z6TFK5</accession>
<evidence type="ECO:0000313" key="1">
    <source>
        <dbReference type="EMBL" id="GBG04802.1"/>
    </source>
</evidence>
<sequence>MEYIQYSLLGEVRDKQHYSIGQFLTNPVGEKVKVTLVNGTECIGFWDTYVENNKLPEKIKISRYDLDEEKGKLRSSKSIEERILTKDIVKVEAILYSNPRWEVPPTNKFKFIEKK</sequence>
<comment type="caution">
    <text evidence="1">The sequence shown here is derived from an EMBL/GenBank/DDBJ whole genome shotgun (WGS) entry which is preliminary data.</text>
</comment>
<name>A0A2Z6TFK5_9LACO</name>
<dbReference type="AlphaFoldDB" id="A0A2Z6TFK5"/>
<dbReference type="RefSeq" id="WP_117118145.1">
    <property type="nucleotide sequence ID" value="NZ_BFBY01000004.1"/>
</dbReference>
<dbReference type="EMBL" id="BFBY01000004">
    <property type="protein sequence ID" value="GBG04802.1"/>
    <property type="molecule type" value="Genomic_DNA"/>
</dbReference>
<keyword evidence="2" id="KW-1185">Reference proteome</keyword>
<reference evidence="2" key="1">
    <citation type="submission" date="2018-03" db="EMBL/GenBank/DDBJ databases">
        <title>New taxa in the Lactobacillus gasseri group.</title>
        <authorList>
            <person name="Tanizawa Y."/>
            <person name="Tohno M."/>
            <person name="Endo A."/>
            <person name="Arita M."/>
        </authorList>
    </citation>
    <scope>NUCLEOTIDE SEQUENCE [LARGE SCALE GENOMIC DNA]</scope>
    <source>
        <strain evidence="2">DSM 24759</strain>
    </source>
</reference>
<dbReference type="Proteomes" id="UP000257317">
    <property type="component" value="Unassembled WGS sequence"/>
</dbReference>
<dbReference type="OrthoDB" id="2310466at2"/>
<protein>
    <submittedName>
        <fullName evidence="1">Uncharacterized protein</fullName>
    </submittedName>
</protein>
<gene>
    <name evidence="1" type="ORF">LrDSM24759_07160</name>
</gene>
<evidence type="ECO:0000313" key="2">
    <source>
        <dbReference type="Proteomes" id="UP000257317"/>
    </source>
</evidence>